<dbReference type="PANTHER" id="PTHR46517">
    <property type="entry name" value="FRUCTOSE-2,6-BISPHOSPHATASE TIGAR"/>
    <property type="match status" value="1"/>
</dbReference>
<keyword evidence="6" id="KW-1185">Reference proteome</keyword>
<dbReference type="GO" id="GO:0045820">
    <property type="term" value="P:negative regulation of glycolytic process"/>
    <property type="evidence" value="ECO:0007669"/>
    <property type="project" value="TreeGrafter"/>
</dbReference>
<dbReference type="GO" id="GO:0004331">
    <property type="term" value="F:fructose-2,6-bisphosphate 2-phosphatase activity"/>
    <property type="evidence" value="ECO:0007669"/>
    <property type="project" value="TreeGrafter"/>
</dbReference>
<dbReference type="AlphaFoldDB" id="A0A949TQ94"/>
<dbReference type="InterPro" id="IPR013078">
    <property type="entry name" value="His_Pase_superF_clade-1"/>
</dbReference>
<gene>
    <name evidence="5" type="ORF">I6U48_10900</name>
</gene>
<feature type="active site" description="Tele-phosphohistidine intermediate" evidence="2">
    <location>
        <position position="16"/>
    </location>
</feature>
<organism evidence="5 6">
    <name type="scientific">Clostridium thailandense</name>
    <dbReference type="NCBI Taxonomy" id="2794346"/>
    <lineage>
        <taxon>Bacteria</taxon>
        <taxon>Bacillati</taxon>
        <taxon>Bacillota</taxon>
        <taxon>Clostridia</taxon>
        <taxon>Eubacteriales</taxon>
        <taxon>Clostridiaceae</taxon>
        <taxon>Clostridium</taxon>
    </lineage>
</organism>
<sequence>MEVKMSNKVILYLMRHGQTILNRAERTQGWCDGVLTKEGIEIASSVGLGLSDIRFKAVYCSDLGRAVKTARIVMKENKASDNLQLEELESLREVHFGKYEGELEKIMLGDILTYLNVSSIKEAEEKYDFQKEYCNSCAALDETSEAEDYDTVIKRVMKSIEGICIENSSERVENVLIVVHGGIIRLIIDYLDKSFNVRKMDNSSISKVIYENGNFKVESINDNSYSQKGKAMKIAMSL</sequence>
<dbReference type="EMBL" id="JAEEGC010000045">
    <property type="protein sequence ID" value="MBV7273417.1"/>
    <property type="molecule type" value="Genomic_DNA"/>
</dbReference>
<dbReference type="Proteomes" id="UP000694308">
    <property type="component" value="Unassembled WGS sequence"/>
</dbReference>
<dbReference type="PANTHER" id="PTHR46517:SF1">
    <property type="entry name" value="FRUCTOSE-2,6-BISPHOSPHATASE TIGAR"/>
    <property type="match status" value="1"/>
</dbReference>
<reference evidence="5" key="1">
    <citation type="submission" date="2020-12" db="EMBL/GenBank/DDBJ databases">
        <title>Clostridium thailandense sp. nov., a novel acetogenic bacterium isolated from peat land soil in Thailand.</title>
        <authorList>
            <person name="Chaikitkaew S."/>
            <person name="Birkeland N.K."/>
        </authorList>
    </citation>
    <scope>NUCLEOTIDE SEQUENCE</scope>
    <source>
        <strain evidence="5">PL3</strain>
    </source>
</reference>
<feature type="site" description="Transition state stabilizer" evidence="4">
    <location>
        <position position="180"/>
    </location>
</feature>
<keyword evidence="1" id="KW-0378">Hydrolase</keyword>
<dbReference type="InterPro" id="IPR001345">
    <property type="entry name" value="PG/BPGM_mutase_AS"/>
</dbReference>
<dbReference type="CDD" id="cd07067">
    <property type="entry name" value="HP_PGM_like"/>
    <property type="match status" value="1"/>
</dbReference>
<proteinExistence type="predicted"/>
<evidence type="ECO:0000313" key="5">
    <source>
        <dbReference type="EMBL" id="MBV7273417.1"/>
    </source>
</evidence>
<dbReference type="PROSITE" id="PS00175">
    <property type="entry name" value="PG_MUTASE"/>
    <property type="match status" value="1"/>
</dbReference>
<feature type="binding site" evidence="3">
    <location>
        <position position="65"/>
    </location>
    <ligand>
        <name>substrate</name>
    </ligand>
</feature>
<evidence type="ECO:0000256" key="2">
    <source>
        <dbReference type="PIRSR" id="PIRSR613078-1"/>
    </source>
</evidence>
<evidence type="ECO:0000256" key="1">
    <source>
        <dbReference type="ARBA" id="ARBA00022801"/>
    </source>
</evidence>
<dbReference type="SMART" id="SM00855">
    <property type="entry name" value="PGAM"/>
    <property type="match status" value="1"/>
</dbReference>
<dbReference type="GO" id="GO:0005829">
    <property type="term" value="C:cytosol"/>
    <property type="evidence" value="ECO:0007669"/>
    <property type="project" value="TreeGrafter"/>
</dbReference>
<evidence type="ECO:0000256" key="4">
    <source>
        <dbReference type="PIRSR" id="PIRSR613078-3"/>
    </source>
</evidence>
<dbReference type="Pfam" id="PF00300">
    <property type="entry name" value="His_Phos_1"/>
    <property type="match status" value="1"/>
</dbReference>
<name>A0A949TQ94_9CLOT</name>
<protein>
    <submittedName>
        <fullName evidence="5">Histidine phosphatase family protein</fullName>
    </submittedName>
</protein>
<evidence type="ECO:0000313" key="6">
    <source>
        <dbReference type="Proteomes" id="UP000694308"/>
    </source>
</evidence>
<dbReference type="GO" id="GO:0043456">
    <property type="term" value="P:regulation of pentose-phosphate shunt"/>
    <property type="evidence" value="ECO:0007669"/>
    <property type="project" value="TreeGrafter"/>
</dbReference>
<accession>A0A949TQ94</accession>
<feature type="binding site" evidence="3">
    <location>
        <begin position="15"/>
        <end position="22"/>
    </location>
    <ligand>
        <name>substrate</name>
    </ligand>
</feature>
<feature type="active site" description="Proton donor/acceptor" evidence="2">
    <location>
        <position position="93"/>
    </location>
</feature>
<evidence type="ECO:0000256" key="3">
    <source>
        <dbReference type="PIRSR" id="PIRSR613078-2"/>
    </source>
</evidence>
<comment type="caution">
    <text evidence="5">The sequence shown here is derived from an EMBL/GenBank/DDBJ whole genome shotgun (WGS) entry which is preliminary data.</text>
</comment>
<dbReference type="InterPro" id="IPR051695">
    <property type="entry name" value="Phosphoglycerate_Mutase"/>
</dbReference>